<evidence type="ECO:0000313" key="3">
    <source>
        <dbReference type="Proteomes" id="UP000294855"/>
    </source>
</evidence>
<feature type="transmembrane region" description="Helical" evidence="1">
    <location>
        <begin position="12"/>
        <end position="35"/>
    </location>
</feature>
<feature type="transmembrane region" description="Helical" evidence="1">
    <location>
        <begin position="128"/>
        <end position="148"/>
    </location>
</feature>
<keyword evidence="1" id="KW-1133">Transmembrane helix</keyword>
<evidence type="ECO:0000313" key="2">
    <source>
        <dbReference type="EMBL" id="TDQ71028.1"/>
    </source>
</evidence>
<dbReference type="Proteomes" id="UP000294855">
    <property type="component" value="Unassembled WGS sequence"/>
</dbReference>
<dbReference type="AlphaFoldDB" id="A0A484F6P6"/>
<name>A0A484F6P6_9EURY</name>
<gene>
    <name evidence="2" type="ORF">C7391_0127</name>
</gene>
<keyword evidence="1" id="KW-0812">Transmembrane</keyword>
<sequence>MTEYIEQKRKNALRSYIISIPLLLIIGIAFIFTGITFPDKFVHSDMIFSIGIGLIFADIVVFVKYLYWKKNREAHEKLLQDEKIKFSDERKIMLRQKSGQVAYQWTLVGLFILNMIFTFAGIDMAIILALWIFIAADFVFGIVLFQYYSKKM</sequence>
<accession>A0A484F6P6</accession>
<organism evidence="2 3">
    <name type="scientific">Methanimicrococcus blatticola</name>
    <dbReference type="NCBI Taxonomy" id="91560"/>
    <lineage>
        <taxon>Archaea</taxon>
        <taxon>Methanobacteriati</taxon>
        <taxon>Methanobacteriota</taxon>
        <taxon>Stenosarchaea group</taxon>
        <taxon>Methanomicrobia</taxon>
        <taxon>Methanosarcinales</taxon>
        <taxon>Methanosarcinaceae</taxon>
        <taxon>Methanimicrococcus</taxon>
    </lineage>
</organism>
<feature type="transmembrane region" description="Helical" evidence="1">
    <location>
        <begin position="47"/>
        <end position="67"/>
    </location>
</feature>
<protein>
    <submittedName>
        <fullName evidence="2">Uncharacterized protein</fullName>
    </submittedName>
</protein>
<dbReference type="RefSeq" id="WP_133516614.1">
    <property type="nucleotide sequence ID" value="NZ_JAHDUW010000001.1"/>
</dbReference>
<keyword evidence="1" id="KW-0472">Membrane</keyword>
<proteinExistence type="predicted"/>
<comment type="caution">
    <text evidence="2">The sequence shown here is derived from an EMBL/GenBank/DDBJ whole genome shotgun (WGS) entry which is preliminary data.</text>
</comment>
<dbReference type="EMBL" id="SNYS01000005">
    <property type="protein sequence ID" value="TDQ71028.1"/>
    <property type="molecule type" value="Genomic_DNA"/>
</dbReference>
<evidence type="ECO:0000256" key="1">
    <source>
        <dbReference type="SAM" id="Phobius"/>
    </source>
</evidence>
<feature type="transmembrane region" description="Helical" evidence="1">
    <location>
        <begin position="101"/>
        <end position="122"/>
    </location>
</feature>
<reference evidence="2 3" key="1">
    <citation type="submission" date="2019-03" db="EMBL/GenBank/DDBJ databases">
        <title>Genomic Encyclopedia of Type Strains, Phase IV (KMG-IV): sequencing the most valuable type-strain genomes for metagenomic binning, comparative biology and taxonomic classification.</title>
        <authorList>
            <person name="Goeker M."/>
        </authorList>
    </citation>
    <scope>NUCLEOTIDE SEQUENCE [LARGE SCALE GENOMIC DNA]</scope>
    <source>
        <strain evidence="2 3">DSM 13328</strain>
    </source>
</reference>
<keyword evidence="3" id="KW-1185">Reference proteome</keyword>